<evidence type="ECO:0000256" key="2">
    <source>
        <dbReference type="ARBA" id="ARBA00022525"/>
    </source>
</evidence>
<dbReference type="InterPro" id="IPR053180">
    <property type="entry name" value="Ca-binding_acidic-repeat"/>
</dbReference>
<dbReference type="InterPro" id="IPR018247">
    <property type="entry name" value="EF_Hand_1_Ca_BS"/>
</dbReference>
<dbReference type="InterPro" id="IPR028974">
    <property type="entry name" value="TSP_type-3_rpt"/>
</dbReference>
<dbReference type="AlphaFoldDB" id="A0A3A4R8W2"/>
<feature type="signal peptide" evidence="5">
    <location>
        <begin position="1"/>
        <end position="23"/>
    </location>
</feature>
<comment type="subcellular location">
    <subcellularLocation>
        <location evidence="1">Secreted</location>
    </subcellularLocation>
</comment>
<feature type="chain" id="PRO_5017292588" description="EF-hand domain-containing protein" evidence="5">
    <location>
        <begin position="24"/>
        <end position="819"/>
    </location>
</feature>
<evidence type="ECO:0008006" key="8">
    <source>
        <dbReference type="Google" id="ProtNLM"/>
    </source>
</evidence>
<sequence length="819" mass="92339">MRKYILGFFLSCFVMMCASSLHAQTDSDNDGMPDDWETQYSLNPLSNADAEFDNDSDRLKNLYEYQHGTNPLLADTDNDGLSDGDEVILIGDEFRISTDPPSRLSDASISSDGRNYFMTWRRYWSDEGIAELCGQFYDNDGKPLGSEFLISNYTSVSQYAPSVSSNGFNYLVTWAHKNDQDESDYDLYACFYDNDGIPLGSEFRVNAYTTDYQGTPSISTLESNYLVVWESWGQDGSAYGIYGRIYDNDGNPVGSEFQINTHTPWSQHFPSVSSNGFNYLVTWENNDNNEQDLDDYGVSGCFYDKNGNRIGSQFQINTYTMDSQGDISVSSNGSDYLVTWESWRQDGDGYGIYGQFIDNDGLIGSEFQINTYTTNWQDNPSVSSNGFNYLVTWTSPQEEGHYGTYGRFYDIHRNPMGLEFHINTTGWSINPTVLSNGSGYLVASNTKNKDGAQYEKCIKSIPGCSYYGSNPLVADTDNDGLTDGAEVHIYSTNPFVPDTDQDLLTDYYETIFYGTSPITADTDNDSMPDGWEIKHELKPLFNDASYDNDNDGLLNSEEYKNNILANNSDTDNDGLTDGEEVHIYSTSPKESDTDNEGISDFNEVRLYNTNPLSMDTDKDLLTDYEEVFVYNSNPLCKDTDADKILDYVEIHRYSTSPVNADTDNDGLFDSDEIINLLSNEFQINNYTRYNQNCPSTSSNGSGYLITWQSQGPDGDEFEILGRFFDNDGNPIESEFQINIYTTNWQYNPSVSSNGTNYLVIWQSRDQDGSGHGIYGQFYDVIGNPIGLELRVNTYTTNDQSYPSVSSNGFNYLVTWQSYN</sequence>
<gene>
    <name evidence="6" type="ORF">C4541_03395</name>
</gene>
<keyword evidence="4" id="KW-0106">Calcium</keyword>
<dbReference type="EMBL" id="QZJZ01000021">
    <property type="protein sequence ID" value="RJP60876.1"/>
    <property type="molecule type" value="Genomic_DNA"/>
</dbReference>
<evidence type="ECO:0000313" key="7">
    <source>
        <dbReference type="Proteomes" id="UP000266426"/>
    </source>
</evidence>
<organism evidence="6 7">
    <name type="scientific">Candidatus Auribacter fodinae</name>
    <dbReference type="NCBI Taxonomy" id="2093366"/>
    <lineage>
        <taxon>Bacteria</taxon>
        <taxon>Pseudomonadati</taxon>
        <taxon>Candidatus Auribacterota</taxon>
        <taxon>Candidatus Auribacteria</taxon>
        <taxon>Candidatus Auribacterales</taxon>
        <taxon>Candidatus Auribacteraceae</taxon>
        <taxon>Candidatus Auribacter</taxon>
    </lineage>
</organism>
<dbReference type="InterPro" id="IPR059100">
    <property type="entry name" value="TSP3_bac"/>
</dbReference>
<evidence type="ECO:0000256" key="1">
    <source>
        <dbReference type="ARBA" id="ARBA00004613"/>
    </source>
</evidence>
<evidence type="ECO:0000256" key="4">
    <source>
        <dbReference type="ARBA" id="ARBA00022837"/>
    </source>
</evidence>
<dbReference type="GO" id="GO:0005509">
    <property type="term" value="F:calcium ion binding"/>
    <property type="evidence" value="ECO:0007669"/>
    <property type="project" value="InterPro"/>
</dbReference>
<dbReference type="PANTHER" id="PTHR37467:SF1">
    <property type="entry name" value="EXPORTED CALCIUM-BINDING GLYCOPROTEIN"/>
    <property type="match status" value="1"/>
</dbReference>
<proteinExistence type="predicted"/>
<evidence type="ECO:0000256" key="3">
    <source>
        <dbReference type="ARBA" id="ARBA00022729"/>
    </source>
</evidence>
<dbReference type="PANTHER" id="PTHR37467">
    <property type="entry name" value="EXPORTED CALCIUM-BINDING GLYCOPROTEIN-RELATED"/>
    <property type="match status" value="1"/>
</dbReference>
<keyword evidence="2" id="KW-0964">Secreted</keyword>
<evidence type="ECO:0000313" key="6">
    <source>
        <dbReference type="EMBL" id="RJP60876.1"/>
    </source>
</evidence>
<dbReference type="Gene3D" id="4.10.1080.10">
    <property type="entry name" value="TSP type-3 repeat"/>
    <property type="match status" value="1"/>
</dbReference>
<dbReference type="Proteomes" id="UP000266426">
    <property type="component" value="Unassembled WGS sequence"/>
</dbReference>
<dbReference type="PROSITE" id="PS00018">
    <property type="entry name" value="EF_HAND_1"/>
    <property type="match status" value="1"/>
</dbReference>
<name>A0A3A4R8W2_9BACT</name>
<evidence type="ECO:0000256" key="5">
    <source>
        <dbReference type="SAM" id="SignalP"/>
    </source>
</evidence>
<dbReference type="Pfam" id="PF18884">
    <property type="entry name" value="TSP3_bac"/>
    <property type="match status" value="5"/>
</dbReference>
<feature type="non-terminal residue" evidence="6">
    <location>
        <position position="819"/>
    </location>
</feature>
<reference evidence="6 7" key="1">
    <citation type="journal article" date="2017" name="ISME J.">
        <title>Energy and carbon metabolisms in a deep terrestrial subsurface fluid microbial community.</title>
        <authorList>
            <person name="Momper L."/>
            <person name="Jungbluth S.P."/>
            <person name="Lee M.D."/>
            <person name="Amend J.P."/>
        </authorList>
    </citation>
    <scope>NUCLEOTIDE SEQUENCE [LARGE SCALE GENOMIC DNA]</scope>
    <source>
        <strain evidence="6">SURF_26</strain>
    </source>
</reference>
<protein>
    <recommendedName>
        <fullName evidence="8">EF-hand domain-containing protein</fullName>
    </recommendedName>
</protein>
<comment type="caution">
    <text evidence="6">The sequence shown here is derived from an EMBL/GenBank/DDBJ whole genome shotgun (WGS) entry which is preliminary data.</text>
</comment>
<dbReference type="SUPFAM" id="SSF103647">
    <property type="entry name" value="TSP type-3 repeat"/>
    <property type="match status" value="1"/>
</dbReference>
<keyword evidence="3 5" id="KW-0732">Signal</keyword>
<accession>A0A3A4R8W2</accession>